<evidence type="ECO:0000259" key="1">
    <source>
        <dbReference type="Pfam" id="PF04326"/>
    </source>
</evidence>
<feature type="domain" description="Schlafen AlbA-2" evidence="1">
    <location>
        <begin position="25"/>
        <end position="139"/>
    </location>
</feature>
<reference evidence="2" key="1">
    <citation type="submission" date="2019-12" db="EMBL/GenBank/DDBJ databases">
        <title>Clostridiaceae gen. nov. sp. nov., isolated from sediment in Xinjiang, China.</title>
        <authorList>
            <person name="Zhang R."/>
        </authorList>
    </citation>
    <scope>NUCLEOTIDE SEQUENCE</scope>
    <source>
        <strain evidence="2">D2Q-11</strain>
    </source>
</reference>
<sequence>MGANKRNMEYKNISDRAKYLLNREEGYDVDFKQSLSGLDSSDFVAFANSDKGGAILIGVKEVEIKGRQRGQVVGCPVGDTEKMSILSKADSCIPPIEVKVYIENSEKTPFYRIEILTGREKPYCTSGGTYKIRGDGRNNAILPRKLLQMFLQSESEIFINRFQIATKEFENHLTDTKNKVNTEMDNLLKNVEIMQVSVENSLDRVFKSAENAEYISNQAMSYSDKSLNLIKSIDKRIEGIEKILENTKK</sequence>
<evidence type="ECO:0000313" key="3">
    <source>
        <dbReference type="Proteomes" id="UP000724672"/>
    </source>
</evidence>
<gene>
    <name evidence="2" type="ORF">GOQ27_04650</name>
</gene>
<keyword evidence="2" id="KW-0547">Nucleotide-binding</keyword>
<proteinExistence type="predicted"/>
<dbReference type="Gene3D" id="3.30.950.30">
    <property type="entry name" value="Schlafen, AAA domain"/>
    <property type="match status" value="1"/>
</dbReference>
<dbReference type="Proteomes" id="UP000724672">
    <property type="component" value="Unassembled WGS sequence"/>
</dbReference>
<protein>
    <submittedName>
        <fullName evidence="2">ATP-binding protein</fullName>
    </submittedName>
</protein>
<keyword evidence="2" id="KW-0067">ATP-binding</keyword>
<dbReference type="RefSeq" id="WP_203365668.1">
    <property type="nucleotide sequence ID" value="NZ_WSFT01000021.1"/>
</dbReference>
<dbReference type="AlphaFoldDB" id="A0A942UR93"/>
<dbReference type="InterPro" id="IPR038461">
    <property type="entry name" value="Schlafen_AlbA_2_dom_sf"/>
</dbReference>
<accession>A0A942UR93</accession>
<comment type="caution">
    <text evidence="2">The sequence shown here is derived from an EMBL/GenBank/DDBJ whole genome shotgun (WGS) entry which is preliminary data.</text>
</comment>
<organism evidence="2 3">
    <name type="scientific">Anaeromonas frigoriresistens</name>
    <dbReference type="NCBI Taxonomy" id="2683708"/>
    <lineage>
        <taxon>Bacteria</taxon>
        <taxon>Bacillati</taxon>
        <taxon>Bacillota</taxon>
        <taxon>Tissierellia</taxon>
        <taxon>Tissierellales</taxon>
        <taxon>Thermohalobacteraceae</taxon>
        <taxon>Anaeromonas</taxon>
    </lineage>
</organism>
<dbReference type="GO" id="GO:0005524">
    <property type="term" value="F:ATP binding"/>
    <property type="evidence" value="ECO:0007669"/>
    <property type="project" value="UniProtKB-KW"/>
</dbReference>
<dbReference type="Pfam" id="PF04326">
    <property type="entry name" value="SLFN_AlbA_2"/>
    <property type="match status" value="1"/>
</dbReference>
<evidence type="ECO:0000313" key="2">
    <source>
        <dbReference type="EMBL" id="MBS4537738.1"/>
    </source>
</evidence>
<dbReference type="EMBL" id="WSFT01000021">
    <property type="protein sequence ID" value="MBS4537738.1"/>
    <property type="molecule type" value="Genomic_DNA"/>
</dbReference>
<keyword evidence="3" id="KW-1185">Reference proteome</keyword>
<dbReference type="InterPro" id="IPR007421">
    <property type="entry name" value="Schlafen_AlbA_2_dom"/>
</dbReference>
<name>A0A942UR93_9FIRM</name>